<evidence type="ECO:0000313" key="3">
    <source>
        <dbReference type="EMBL" id="SPF68771.1"/>
    </source>
</evidence>
<reference evidence="4" key="1">
    <citation type="submission" date="2018-02" db="EMBL/GenBank/DDBJ databases">
        <authorList>
            <person name="Hornung B."/>
        </authorList>
    </citation>
    <scope>NUCLEOTIDE SEQUENCE [LARGE SCALE GENOMIC DNA]</scope>
</reference>
<feature type="transmembrane region" description="Helical" evidence="1">
    <location>
        <begin position="160"/>
        <end position="183"/>
    </location>
</feature>
<accession>A0A375I1S3</accession>
<protein>
    <submittedName>
        <fullName evidence="3">Predicted membrane protein (DUF2318)</fullName>
    </submittedName>
</protein>
<dbReference type="OrthoDB" id="9792533at2"/>
<dbReference type="AlphaFoldDB" id="A0A375I1S3"/>
<keyword evidence="1" id="KW-1133">Transmembrane helix</keyword>
<sequence length="440" mass="46519">MLAQLVDALGSLILVALTIGALAPSVRLACGGDPARPGPRPVVWGALTGAVIGLAFIIVHQFSIIRFDRQRLTLTTLEPTVGLFVVLLALVWFLGRRTLGLLRGAQGNSLASAGVANPIPAPWRVVASAAGFLWALAVVFRASQSVYLQIWEWVPSSSTLFSSTTFLNALGFLTGVGLAVVAGASVSMMCTRRPFYAPVLFTITGLVLTATHVFLIIRLLYSLRVIRVSKQTATAMSWLVNHLNLFSFVAMAATAVAAMILLVQARRTPTGADAASEQRLKRAGVRSMSRRSVLSLGALAATAGVLTIGERYATQEVELSAPEPFDVKGDNVVVGLDAISDAHLHRFEYQTSAGTTVRFIAIQKAGTSFGVGLDACEICGPSGYYEEDGQVICKLCGVAMNIATIGFKGGCNPIPIDYTIANGELSVPIHVLESSADVFA</sequence>
<name>A0A375I1S3_9ACTN</name>
<feature type="transmembrane region" description="Helical" evidence="1">
    <location>
        <begin position="72"/>
        <end position="94"/>
    </location>
</feature>
<feature type="transmembrane region" description="Helical" evidence="1">
    <location>
        <begin position="121"/>
        <end position="140"/>
    </location>
</feature>
<feature type="transmembrane region" description="Helical" evidence="1">
    <location>
        <begin position="41"/>
        <end position="60"/>
    </location>
</feature>
<keyword evidence="1" id="KW-0812">Transmembrane</keyword>
<dbReference type="EMBL" id="OMOH01000006">
    <property type="protein sequence ID" value="SPF68771.1"/>
    <property type="molecule type" value="Genomic_DNA"/>
</dbReference>
<dbReference type="Proteomes" id="UP000265962">
    <property type="component" value="Unassembled WGS sequence"/>
</dbReference>
<evidence type="ECO:0000259" key="2">
    <source>
        <dbReference type="Pfam" id="PF10080"/>
    </source>
</evidence>
<feature type="transmembrane region" description="Helical" evidence="1">
    <location>
        <begin position="195"/>
        <end position="221"/>
    </location>
</feature>
<dbReference type="RefSeq" id="WP_119715917.1">
    <property type="nucleotide sequence ID" value="NZ_OMOH01000006.1"/>
</dbReference>
<dbReference type="InterPro" id="IPR018758">
    <property type="entry name" value="FtrD-like"/>
</dbReference>
<organism evidence="3 4">
    <name type="scientific">Propionibacterium ruminifibrarum</name>
    <dbReference type="NCBI Taxonomy" id="1962131"/>
    <lineage>
        <taxon>Bacteria</taxon>
        <taxon>Bacillati</taxon>
        <taxon>Actinomycetota</taxon>
        <taxon>Actinomycetes</taxon>
        <taxon>Propionibacteriales</taxon>
        <taxon>Propionibacteriaceae</taxon>
        <taxon>Propionibacterium</taxon>
    </lineage>
</organism>
<keyword evidence="4" id="KW-1185">Reference proteome</keyword>
<gene>
    <name evidence="3" type="ORF">PROPJV5_1746</name>
</gene>
<dbReference type="Pfam" id="PF10080">
    <property type="entry name" value="FtrD-like"/>
    <property type="match status" value="1"/>
</dbReference>
<feature type="domain" description="Membrane iron-sulfur containing protein FtrD-like" evidence="2">
    <location>
        <begin position="339"/>
        <end position="439"/>
    </location>
</feature>
<evidence type="ECO:0000313" key="4">
    <source>
        <dbReference type="Proteomes" id="UP000265962"/>
    </source>
</evidence>
<feature type="transmembrane region" description="Helical" evidence="1">
    <location>
        <begin position="242"/>
        <end position="263"/>
    </location>
</feature>
<keyword evidence="1" id="KW-0472">Membrane</keyword>
<evidence type="ECO:0000256" key="1">
    <source>
        <dbReference type="SAM" id="Phobius"/>
    </source>
</evidence>
<proteinExistence type="predicted"/>